<evidence type="ECO:0000256" key="1">
    <source>
        <dbReference type="SAM" id="Phobius"/>
    </source>
</evidence>
<evidence type="ECO:0008006" key="4">
    <source>
        <dbReference type="Google" id="ProtNLM"/>
    </source>
</evidence>
<dbReference type="EMBL" id="BX569695">
    <property type="protein sequence ID" value="CAE08743.1"/>
    <property type="molecule type" value="Genomic_DNA"/>
</dbReference>
<keyword evidence="1" id="KW-0812">Transmembrane</keyword>
<feature type="transmembrane region" description="Helical" evidence="1">
    <location>
        <begin position="364"/>
        <end position="382"/>
    </location>
</feature>
<proteinExistence type="predicted"/>
<feature type="transmembrane region" description="Helical" evidence="1">
    <location>
        <begin position="289"/>
        <end position="313"/>
    </location>
</feature>
<keyword evidence="3" id="KW-1185">Reference proteome</keyword>
<keyword evidence="1" id="KW-0472">Membrane</keyword>
<reference evidence="2 3" key="1">
    <citation type="journal article" date="2003" name="Nature">
        <title>The genome of a motile marine Synechococcus.</title>
        <authorList>
            <person name="Palenik B."/>
            <person name="Brahamsha B."/>
            <person name="Larimer F."/>
            <person name="Land M."/>
            <person name="Hauser L."/>
            <person name="Chain P."/>
            <person name="Lamerdin J."/>
            <person name="Regala W."/>
            <person name="Allen E.A."/>
            <person name="McCarren J."/>
            <person name="Paulsen I."/>
            <person name="Dufresne A."/>
            <person name="Partensky F."/>
            <person name="Webb E."/>
            <person name="Waterbury J."/>
        </authorList>
    </citation>
    <scope>NUCLEOTIDE SEQUENCE [LARGE SCALE GENOMIC DNA]</scope>
    <source>
        <strain evidence="2 3">WH8102</strain>
    </source>
</reference>
<dbReference type="HOGENOM" id="CLU_492502_0_0_3"/>
<name>Q7U446_PARMW</name>
<feature type="transmembrane region" description="Helical" evidence="1">
    <location>
        <begin position="213"/>
        <end position="238"/>
    </location>
</feature>
<protein>
    <recommendedName>
        <fullName evidence="4">DUF2079 domain-containing protein</fullName>
    </recommendedName>
</protein>
<accession>Q7U446</accession>
<feature type="transmembrane region" description="Helical" evidence="1">
    <location>
        <begin position="333"/>
        <end position="352"/>
    </location>
</feature>
<feature type="transmembrane region" description="Helical" evidence="1">
    <location>
        <begin position="91"/>
        <end position="121"/>
    </location>
</feature>
<dbReference type="eggNOG" id="COG3463">
    <property type="taxonomic scope" value="Bacteria"/>
</dbReference>
<evidence type="ECO:0000313" key="2">
    <source>
        <dbReference type="EMBL" id="CAE08743.1"/>
    </source>
</evidence>
<dbReference type="STRING" id="84588.SYNW2228"/>
<sequence>MVRPLVRSMSPRVLRVAVLFAAVLLALQAWRSWVLLASYDQGIFQQVLWNCLQGHPFESTLSSQLSTNVIHAGELPSVDYERLGQHFTPTLLLWAPLLGLIGGAALPLVQVGLITAAGLTLHRLALGLLPERTANWLTYGFFAGNALIGPTLGNYTDLCQLPLAVFLMMLGLVERRRWWITGAALWIPLIREDTGVLLVAIGLWLLLRQRQRWPLAMALIAWGGGWVLICTSLLMPLFSDDNAKRFMVENFGQYLGDENSSSSLGMVGHALRQPLLLLQQLVDPPGQTLLYLLGHGLPFLFVPLISLDTWLLAGPSLLGLFLAQGANDPLSITIRYTLLVVPGFALGALFWWQRRPKPNPGARTRLAWGAALSLSLLLTVSSNPHRSLSFLIPDSIDPWVYSAPLRQWNHGVTARQALSVIPDDGSVAANTPLVPLLARRAVLVRFPFATGYLDRSGSSQQVDWIAVDLEQLEQYGVAFRGDWKQLRNARRWLAAHRDSHRVQAINSGVVVLQRNGIEHPDLEAALDRQLDRPLPADPRRRS</sequence>
<dbReference type="InterPro" id="IPR018650">
    <property type="entry name" value="STSV1_Orf64"/>
</dbReference>
<dbReference type="AlphaFoldDB" id="Q7U446"/>
<gene>
    <name evidence="2" type="ordered locus">SYNW2228</name>
</gene>
<organism evidence="2 3">
    <name type="scientific">Parasynechococcus marenigrum (strain WH8102)</name>
    <dbReference type="NCBI Taxonomy" id="84588"/>
    <lineage>
        <taxon>Bacteria</taxon>
        <taxon>Bacillati</taxon>
        <taxon>Cyanobacteriota</taxon>
        <taxon>Cyanophyceae</taxon>
        <taxon>Synechococcales</taxon>
        <taxon>Prochlorococcaceae</taxon>
        <taxon>Parasynechococcus</taxon>
        <taxon>Parasynechococcus marenigrum</taxon>
    </lineage>
</organism>
<feature type="transmembrane region" description="Helical" evidence="1">
    <location>
        <begin position="185"/>
        <end position="207"/>
    </location>
</feature>
<dbReference type="KEGG" id="syw:SYNW2228"/>
<keyword evidence="1" id="KW-1133">Transmembrane helix</keyword>
<evidence type="ECO:0000313" key="3">
    <source>
        <dbReference type="Proteomes" id="UP000001422"/>
    </source>
</evidence>
<dbReference type="Proteomes" id="UP000001422">
    <property type="component" value="Chromosome"/>
</dbReference>
<dbReference type="Pfam" id="PF09852">
    <property type="entry name" value="DUF2079"/>
    <property type="match status" value="1"/>
</dbReference>